<dbReference type="GO" id="GO:0005384">
    <property type="term" value="F:manganese ion transmembrane transporter activity"/>
    <property type="evidence" value="ECO:0007669"/>
    <property type="project" value="TreeGrafter"/>
</dbReference>
<dbReference type="PROSITE" id="PS00028">
    <property type="entry name" value="ZINC_FINGER_C2H2_1"/>
    <property type="match status" value="9"/>
</dbReference>
<name>A0A834I7C3_RHYFE</name>
<dbReference type="GO" id="GO:1990837">
    <property type="term" value="F:sequence-specific double-stranded DNA binding"/>
    <property type="evidence" value="ECO:0007669"/>
    <property type="project" value="UniProtKB-ARBA"/>
</dbReference>
<dbReference type="AlphaFoldDB" id="A0A834I7C3"/>
<evidence type="ECO:0000256" key="16">
    <source>
        <dbReference type="PROSITE-ProRule" id="PRU00042"/>
    </source>
</evidence>
<dbReference type="GO" id="GO:0010008">
    <property type="term" value="C:endosome membrane"/>
    <property type="evidence" value="ECO:0007669"/>
    <property type="project" value="TreeGrafter"/>
</dbReference>
<feature type="domain" description="C2H2-type" evidence="18">
    <location>
        <begin position="273"/>
        <end position="300"/>
    </location>
</feature>
<dbReference type="PROSITE" id="PS50157">
    <property type="entry name" value="ZINC_FINGER_C2H2_2"/>
    <property type="match status" value="9"/>
</dbReference>
<feature type="transmembrane region" description="Helical" evidence="17">
    <location>
        <begin position="943"/>
        <end position="961"/>
    </location>
</feature>
<feature type="domain" description="C2H2-type" evidence="18">
    <location>
        <begin position="332"/>
        <end position="359"/>
    </location>
</feature>
<gene>
    <name evidence="19" type="ORF">GWI33_012996</name>
</gene>
<proteinExistence type="inferred from homology"/>
<keyword evidence="7" id="KW-0677">Repeat</keyword>
<evidence type="ECO:0000256" key="1">
    <source>
        <dbReference type="ARBA" id="ARBA00004123"/>
    </source>
</evidence>
<feature type="domain" description="C2H2-type" evidence="18">
    <location>
        <begin position="93"/>
        <end position="121"/>
    </location>
</feature>
<evidence type="ECO:0000256" key="12">
    <source>
        <dbReference type="ARBA" id="ARBA00023125"/>
    </source>
</evidence>
<feature type="domain" description="C2H2-type" evidence="18">
    <location>
        <begin position="360"/>
        <end position="387"/>
    </location>
</feature>
<feature type="transmembrane region" description="Helical" evidence="17">
    <location>
        <begin position="747"/>
        <end position="766"/>
    </location>
</feature>
<keyword evidence="4" id="KW-0813">Transport</keyword>
<feature type="transmembrane region" description="Helical" evidence="17">
    <location>
        <begin position="643"/>
        <end position="669"/>
    </location>
</feature>
<keyword evidence="13 17" id="KW-0472">Membrane</keyword>
<dbReference type="Pfam" id="PF01566">
    <property type="entry name" value="Nramp"/>
    <property type="match status" value="1"/>
</dbReference>
<organism evidence="19 20">
    <name type="scientific">Rhynchophorus ferrugineus</name>
    <name type="common">Red palm weevil</name>
    <name type="synonym">Curculio ferrugineus</name>
    <dbReference type="NCBI Taxonomy" id="354439"/>
    <lineage>
        <taxon>Eukaryota</taxon>
        <taxon>Metazoa</taxon>
        <taxon>Ecdysozoa</taxon>
        <taxon>Arthropoda</taxon>
        <taxon>Hexapoda</taxon>
        <taxon>Insecta</taxon>
        <taxon>Pterygota</taxon>
        <taxon>Neoptera</taxon>
        <taxon>Endopterygota</taxon>
        <taxon>Coleoptera</taxon>
        <taxon>Polyphaga</taxon>
        <taxon>Cucujiformia</taxon>
        <taxon>Curculionidae</taxon>
        <taxon>Dryophthorinae</taxon>
        <taxon>Rhynchophorus</taxon>
    </lineage>
</organism>
<feature type="domain" description="C2H2-type" evidence="18">
    <location>
        <begin position="388"/>
        <end position="411"/>
    </location>
</feature>
<keyword evidence="9" id="KW-0862">Zinc</keyword>
<keyword evidence="12" id="KW-0238">DNA-binding</keyword>
<accession>A0A834I7C3</accession>
<dbReference type="Proteomes" id="UP000625711">
    <property type="component" value="Unassembled WGS sequence"/>
</dbReference>
<evidence type="ECO:0000256" key="2">
    <source>
        <dbReference type="ARBA" id="ARBA00004141"/>
    </source>
</evidence>
<feature type="domain" description="C2H2-type" evidence="18">
    <location>
        <begin position="425"/>
        <end position="452"/>
    </location>
</feature>
<dbReference type="PANTHER" id="PTHR11706:SF33">
    <property type="entry name" value="NATURAL RESISTANCE-ASSOCIATED MACROPHAGE PROTEIN 2"/>
    <property type="match status" value="1"/>
</dbReference>
<feature type="domain" description="C2H2-type" evidence="18">
    <location>
        <begin position="245"/>
        <end position="272"/>
    </location>
</feature>
<feature type="domain" description="C2H2-type" evidence="18">
    <location>
        <begin position="216"/>
        <end position="244"/>
    </location>
</feature>
<feature type="transmembrane region" description="Helical" evidence="17">
    <location>
        <begin position="705"/>
        <end position="722"/>
    </location>
</feature>
<comment type="caution">
    <text evidence="19">The sequence shown here is derived from an EMBL/GenBank/DDBJ whole genome shotgun (WGS) entry which is preliminary data.</text>
</comment>
<dbReference type="GO" id="GO:0005381">
    <property type="term" value="F:iron ion transmembrane transporter activity"/>
    <property type="evidence" value="ECO:0007669"/>
    <property type="project" value="TreeGrafter"/>
</dbReference>
<feature type="transmembrane region" description="Helical" evidence="17">
    <location>
        <begin position="912"/>
        <end position="931"/>
    </location>
</feature>
<feature type="transmembrane region" description="Helical" evidence="17">
    <location>
        <begin position="599"/>
        <end position="622"/>
    </location>
</feature>
<comment type="similarity">
    <text evidence="3">Belongs to the NRAMP family.</text>
</comment>
<keyword evidence="10 17" id="KW-1133">Transmembrane helix</keyword>
<evidence type="ECO:0000256" key="8">
    <source>
        <dbReference type="ARBA" id="ARBA00022771"/>
    </source>
</evidence>
<evidence type="ECO:0000313" key="20">
    <source>
        <dbReference type="Proteomes" id="UP000625711"/>
    </source>
</evidence>
<evidence type="ECO:0000256" key="11">
    <source>
        <dbReference type="ARBA" id="ARBA00023015"/>
    </source>
</evidence>
<feature type="transmembrane region" description="Helical" evidence="17">
    <location>
        <begin position="675"/>
        <end position="693"/>
    </location>
</feature>
<evidence type="ECO:0000256" key="3">
    <source>
        <dbReference type="ARBA" id="ARBA00006670"/>
    </source>
</evidence>
<keyword evidence="20" id="KW-1185">Reference proteome</keyword>
<evidence type="ECO:0000256" key="10">
    <source>
        <dbReference type="ARBA" id="ARBA00022989"/>
    </source>
</evidence>
<sequence length="1082" mass="124458">MPENIQICCICLKTSPFYQNISDHNYGEVRYINKLQVCLPNELWHEDFFMCNDCIDKLETAYVFVQLCLQSEEYRKNQIQLLKQKKEHCPTSFTCEQCNKSFRLKRTLSLHITRIHKNQKKGSLENGSLKEYIKVELPVQNRVKDTLINTEQQHEEHAFQESIKYEKEAGLVQELEDYVVSDYDNRNTSYSSDEELIKEKKSYSGKKRGPKHKGPRKCEFCELTFTRTDRYVQHIRSKHTLEKPFKCDLCEAKYFSSHNLNVHKRKHTNEKPYVCSTCGKSFISSNDLWQHNKIHDIVRQYPCTECARSFKTHSNLRTHKLQMHQDPGLWKFVCTVCGKKFPLNNNLIKHMRRHEGIKQFSCHLCEKKFVEKIDLQTHLLSHSNERLFKCHICVKEYKKRETLRRHLKTEHNTGNYNVKKPEKKLCCPMCSRVFAFNNKLQRHILTHTGEKPIINRVKLFNYELRSYKIKPRLVQYCDKFANPYALWLVLIQGLRIATKMPQKSYNLNDSGNINSAYSSSDPNIPDSSAAMPNERTVLSQSQTYFAEERIQIPETSHNGFSFKKLWAFTGPGFLMSIAYLDPGNIESDLQSGTVAQYKLLWVLLSATILGLLMQRLAARLGVVTGLHLAEMCYRQYKKFPRIILWLMIEIAIIGSDMQEVIGTAIGIYLLSNTKIPIWGGVLITIIDTFTFLMFDKYGLRKLETFFGLLITVMGVTFGYEYVTSKPDGLGVLEGMFIPWCKGCDSRALLQAVGIIGAVIMPHNLYLHSALVKSRDIDRTKPEKVRDANLYFFIEACVALFVSFVINVFVVAVFADGLFQKTNADIYGYCQNYPSINASIFPHTGPEAKEYVNADLYKGGIFLGCTYGLIAMYVWAVGILAAGQSSTMTGTYAGQFAMEGFLNLQWARWKRVLFTRTIAIIPTFLLAFYSSIDDLTGLNDILNAVMSLQLPFATIPTIAFTSNPHIMGEFANEYANKIMSVLLSLVVIAINIYFVVSTVNEFSLNWFWLALVIFLGILYILFCTYLVIHMAVSMGDTRLLRYNFVEKYIMGPVGNTFTISATRYSSTDSELRHQNPKEDDTKT</sequence>
<dbReference type="PRINTS" id="PR00447">
    <property type="entry name" value="NATRESASSCMP"/>
</dbReference>
<feature type="domain" description="C2H2-type" evidence="18">
    <location>
        <begin position="301"/>
        <end position="324"/>
    </location>
</feature>
<evidence type="ECO:0000259" key="18">
    <source>
        <dbReference type="PROSITE" id="PS50157"/>
    </source>
</evidence>
<dbReference type="GO" id="GO:0005886">
    <property type="term" value="C:plasma membrane"/>
    <property type="evidence" value="ECO:0007669"/>
    <property type="project" value="TreeGrafter"/>
</dbReference>
<comment type="subcellular location">
    <subcellularLocation>
        <location evidence="2">Membrane</location>
        <topology evidence="2">Multi-pass membrane protein</topology>
    </subcellularLocation>
    <subcellularLocation>
        <location evidence="1">Nucleus</location>
    </subcellularLocation>
</comment>
<dbReference type="GO" id="GO:0008270">
    <property type="term" value="F:zinc ion binding"/>
    <property type="evidence" value="ECO:0007669"/>
    <property type="project" value="UniProtKB-KW"/>
</dbReference>
<keyword evidence="5 17" id="KW-0812">Transmembrane</keyword>
<feature type="transmembrane region" description="Helical" evidence="17">
    <location>
        <begin position="860"/>
        <end position="881"/>
    </location>
</feature>
<evidence type="ECO:0000256" key="9">
    <source>
        <dbReference type="ARBA" id="ARBA00022833"/>
    </source>
</evidence>
<evidence type="ECO:0000256" key="7">
    <source>
        <dbReference type="ARBA" id="ARBA00022737"/>
    </source>
</evidence>
<dbReference type="FunFam" id="3.30.160.60:FF:000322">
    <property type="entry name" value="GDNF-inducible zinc finger protein 1"/>
    <property type="match status" value="1"/>
</dbReference>
<keyword evidence="8 16" id="KW-0863">Zinc-finger</keyword>
<feature type="transmembrane region" description="Helical" evidence="17">
    <location>
        <begin position="787"/>
        <end position="814"/>
    </location>
</feature>
<reference evidence="19" key="1">
    <citation type="submission" date="2020-08" db="EMBL/GenBank/DDBJ databases">
        <title>Genome sequencing and assembly of the red palm weevil Rhynchophorus ferrugineus.</title>
        <authorList>
            <person name="Dias G.B."/>
            <person name="Bergman C.M."/>
            <person name="Manee M."/>
        </authorList>
    </citation>
    <scope>NUCLEOTIDE SEQUENCE</scope>
    <source>
        <strain evidence="19">AA-2017</strain>
        <tissue evidence="19">Whole larva</tissue>
    </source>
</reference>
<keyword evidence="15" id="KW-0539">Nucleus</keyword>
<evidence type="ECO:0000313" key="19">
    <source>
        <dbReference type="EMBL" id="KAF7274339.1"/>
    </source>
</evidence>
<evidence type="ECO:0000256" key="5">
    <source>
        <dbReference type="ARBA" id="ARBA00022692"/>
    </source>
</evidence>
<keyword evidence="14" id="KW-0804">Transcription</keyword>
<evidence type="ECO:0000256" key="13">
    <source>
        <dbReference type="ARBA" id="ARBA00023136"/>
    </source>
</evidence>
<evidence type="ECO:0000256" key="6">
    <source>
        <dbReference type="ARBA" id="ARBA00022723"/>
    </source>
</evidence>
<dbReference type="GO" id="GO:0015086">
    <property type="term" value="F:cadmium ion transmembrane transporter activity"/>
    <property type="evidence" value="ECO:0007669"/>
    <property type="project" value="TreeGrafter"/>
</dbReference>
<evidence type="ECO:0000256" key="15">
    <source>
        <dbReference type="ARBA" id="ARBA00023242"/>
    </source>
</evidence>
<dbReference type="SMART" id="SM00355">
    <property type="entry name" value="ZnF_C2H2"/>
    <property type="match status" value="9"/>
</dbReference>
<dbReference type="InterPro" id="IPR001046">
    <property type="entry name" value="NRAMP_fam"/>
</dbReference>
<dbReference type="EMBL" id="JAACXV010012901">
    <property type="protein sequence ID" value="KAF7274339.1"/>
    <property type="molecule type" value="Genomic_DNA"/>
</dbReference>
<dbReference type="InterPro" id="IPR036236">
    <property type="entry name" value="Znf_C2H2_sf"/>
</dbReference>
<dbReference type="Pfam" id="PF13912">
    <property type="entry name" value="zf-C2H2_6"/>
    <property type="match status" value="1"/>
</dbReference>
<protein>
    <recommendedName>
        <fullName evidence="18">C2H2-type domain-containing protein</fullName>
    </recommendedName>
</protein>
<feature type="transmembrane region" description="Helical" evidence="17">
    <location>
        <begin position="973"/>
        <end position="993"/>
    </location>
</feature>
<feature type="transmembrane region" description="Helical" evidence="17">
    <location>
        <begin position="1005"/>
        <end position="1027"/>
    </location>
</feature>
<evidence type="ECO:0000256" key="14">
    <source>
        <dbReference type="ARBA" id="ARBA00023163"/>
    </source>
</evidence>
<evidence type="ECO:0000256" key="17">
    <source>
        <dbReference type="SAM" id="Phobius"/>
    </source>
</evidence>
<dbReference type="Gene3D" id="3.30.160.60">
    <property type="entry name" value="Classic Zinc Finger"/>
    <property type="match status" value="5"/>
</dbReference>
<dbReference type="OrthoDB" id="409173at2759"/>
<dbReference type="SMART" id="SM00868">
    <property type="entry name" value="zf-AD"/>
    <property type="match status" value="1"/>
</dbReference>
<dbReference type="SUPFAM" id="SSF57667">
    <property type="entry name" value="beta-beta-alpha zinc fingers"/>
    <property type="match status" value="5"/>
</dbReference>
<dbReference type="InterPro" id="IPR013087">
    <property type="entry name" value="Znf_C2H2_type"/>
</dbReference>
<dbReference type="FunFam" id="3.30.160.60:FF:000303">
    <property type="entry name" value="Zinc finger protein 41"/>
    <property type="match status" value="1"/>
</dbReference>
<dbReference type="NCBIfam" id="NF037982">
    <property type="entry name" value="Nramp_1"/>
    <property type="match status" value="1"/>
</dbReference>
<dbReference type="NCBIfam" id="TIGR01197">
    <property type="entry name" value="nramp"/>
    <property type="match status" value="1"/>
</dbReference>
<dbReference type="PANTHER" id="PTHR11706">
    <property type="entry name" value="SOLUTE CARRIER PROTEIN FAMILY 11 MEMBER"/>
    <property type="match status" value="1"/>
</dbReference>
<dbReference type="HAMAP" id="MF_00221">
    <property type="entry name" value="NRAMP"/>
    <property type="match status" value="1"/>
</dbReference>
<keyword evidence="11" id="KW-0805">Transcription regulation</keyword>
<keyword evidence="6" id="KW-0479">Metal-binding</keyword>
<dbReference type="InterPro" id="IPR012934">
    <property type="entry name" value="Znf_AD"/>
</dbReference>
<dbReference type="Pfam" id="PF00096">
    <property type="entry name" value="zf-C2H2"/>
    <property type="match status" value="5"/>
</dbReference>
<evidence type="ECO:0000256" key="4">
    <source>
        <dbReference type="ARBA" id="ARBA00022448"/>
    </source>
</evidence>
<dbReference type="FunFam" id="3.30.160.60:FF:000358">
    <property type="entry name" value="zinc finger protein 24"/>
    <property type="match status" value="1"/>
</dbReference>
<dbReference type="GO" id="GO:0005634">
    <property type="term" value="C:nucleus"/>
    <property type="evidence" value="ECO:0007669"/>
    <property type="project" value="UniProtKB-SubCell"/>
</dbReference>